<feature type="transmembrane region" description="Helical" evidence="2">
    <location>
        <begin position="20"/>
        <end position="40"/>
    </location>
</feature>
<feature type="transmembrane region" description="Helical" evidence="2">
    <location>
        <begin position="279"/>
        <end position="300"/>
    </location>
</feature>
<feature type="transmembrane region" description="Helical" evidence="2">
    <location>
        <begin position="247"/>
        <end position="267"/>
    </location>
</feature>
<feature type="compositionally biased region" description="Basic and acidic residues" evidence="1">
    <location>
        <begin position="1223"/>
        <end position="1266"/>
    </location>
</feature>
<feature type="transmembrane region" description="Helical" evidence="2">
    <location>
        <begin position="218"/>
        <end position="241"/>
    </location>
</feature>
<dbReference type="EMBL" id="MHKB01000015">
    <property type="protein sequence ID" value="OGY78462.1"/>
    <property type="molecule type" value="Genomic_DNA"/>
</dbReference>
<proteinExistence type="predicted"/>
<feature type="compositionally biased region" description="Pro residues" evidence="1">
    <location>
        <begin position="1282"/>
        <end position="1292"/>
    </location>
</feature>
<feature type="transmembrane region" description="Helical" evidence="2">
    <location>
        <begin position="60"/>
        <end position="79"/>
    </location>
</feature>
<accession>A0A1G2ANJ3</accession>
<keyword evidence="2" id="KW-1133">Transmembrane helix</keyword>
<evidence type="ECO:0000313" key="3">
    <source>
        <dbReference type="EMBL" id="OGY78462.1"/>
    </source>
</evidence>
<organism evidence="3 4">
    <name type="scientific">Candidatus Kerfeldbacteria bacterium RIFCSPHIGHO2_02_FULL_42_14</name>
    <dbReference type="NCBI Taxonomy" id="1798540"/>
    <lineage>
        <taxon>Bacteria</taxon>
        <taxon>Candidatus Kerfeldiibacteriota</taxon>
    </lineage>
</organism>
<reference evidence="3 4" key="1">
    <citation type="journal article" date="2016" name="Nat. Commun.">
        <title>Thousands of microbial genomes shed light on interconnected biogeochemical processes in an aquifer system.</title>
        <authorList>
            <person name="Anantharaman K."/>
            <person name="Brown C.T."/>
            <person name="Hug L.A."/>
            <person name="Sharon I."/>
            <person name="Castelle C.J."/>
            <person name="Probst A.J."/>
            <person name="Thomas B.C."/>
            <person name="Singh A."/>
            <person name="Wilkins M.J."/>
            <person name="Karaoz U."/>
            <person name="Brodie E.L."/>
            <person name="Williams K.H."/>
            <person name="Hubbard S.S."/>
            <person name="Banfield J.F."/>
        </authorList>
    </citation>
    <scope>NUCLEOTIDE SEQUENCE [LARGE SCALE GENOMIC DNA]</scope>
</reference>
<comment type="caution">
    <text evidence="3">The sequence shown here is derived from an EMBL/GenBank/DDBJ whole genome shotgun (WGS) entry which is preliminary data.</text>
</comment>
<evidence type="ECO:0000256" key="1">
    <source>
        <dbReference type="SAM" id="MobiDB-lite"/>
    </source>
</evidence>
<evidence type="ECO:0000256" key="2">
    <source>
        <dbReference type="SAM" id="Phobius"/>
    </source>
</evidence>
<keyword evidence="2" id="KW-0812">Transmembrane</keyword>
<gene>
    <name evidence="3" type="ORF">A3B74_02080</name>
</gene>
<feature type="transmembrane region" description="Helical" evidence="2">
    <location>
        <begin position="146"/>
        <end position="175"/>
    </location>
</feature>
<keyword evidence="2" id="KW-0472">Membrane</keyword>
<evidence type="ECO:0000313" key="4">
    <source>
        <dbReference type="Proteomes" id="UP000177165"/>
    </source>
</evidence>
<name>A0A1G2ANJ3_9BACT</name>
<protein>
    <submittedName>
        <fullName evidence="3">Uncharacterized protein</fullName>
    </submittedName>
</protein>
<feature type="transmembrane region" description="Helical" evidence="2">
    <location>
        <begin position="117"/>
        <end position="134"/>
    </location>
</feature>
<sequence>MDEVKKTFKKRSYKSRLRRWIPRITAAWMVLIILAAFGQFFGDHIIPAVLAQDKQEPDWLALQIAKILFYVFVIPLGTLTTLLLRVLIYVSTIGTGEFTKTSGVVVGWALVRDISNMFFIIILLVIAFATVLRIKTYNYQALLPRLVIMAVLINFSKTIAGIFIDFSQVIMLTFINAMRDAAEVGLAGVLGLGDLLNLDQSVLQDPNTLKGITNTQVIVTLIAAILMLGIAAVTILIFIVTLVFRVAMLWFLVVLSPLAFLSWTFPNARKYSAQWWGEFGTWTTIGPITAFFLWLSLLIVEASRQVFVDPNNQESLSLSIPLVDPKTVTTESELNVGLSRATSSAGVSNFILAISLLLASQKFISQMSTQAGSVLSRFTGKGAAFLAGAMIGAYKWGGRTVGGAAYGLGRAGVQGIDYAAGGIGGRNRFRPFLSDRIIHGVSEGLSGVPLIGGSVREWHANRTHRLREEAKKAGEYTKYTTYAEAEDLIGSIPFTRPRQAAHRALSNRMFHMIPGLDTALGHFENMDTDDMKQAMPHAYAAFRNRVFTTGSNAQIQRYLQALTNDASFFTHQAGADRAKAAGWNAAAARFGEREGLLPQLGGVGGVPAPANAARSVIGNANLPVGDPSRLVVDETQFGQYDAQLSFNPAHPEAGRYHMERPFDREKYLRTLRMSQQQGDALFQSPEFNAEMYYPQAQFGAMQNQRKALGLDTRDQQLALQQVRVEQQLNRIGGADSLIRKGERGDTMHSATLAVDFSDVRSPELAHIQGKLGANLSGTDKQAFIHEVAGAMENVATNKEAAQKQWSETAEPEKEKILRTALSAPGKSNAQVQQELESLTENQEIELFQKSQKDRAAKFRTHAGSLDTLSVINKGREIGDARMILTHEKAHDEMHALSTEEKDEVWSAIPQEAQKHLTEQVQQNWAGLKVDPADTPEVVQQKQADIKEEALSEIMAYSRLKGIGKKVPGGAAVTQIAAGGAFAEVSKDVALMIKEKSEAKMQKIAADPVHQFLKGQGFGGAPEINYSIDVVEKGPEGKETVGAKSFNNFTDLAAFVQANPNKLTEEARKNLAQGAPFKVGMNSGAASWMKNLSETQRAAIEKSWVQVTEKLRLPGMTQAPKIPFKELQATAAPRETLQTAEVTKQSREEVFEITGESVKEEEGGETAGEELGATRADIEKLGEKMSRIERGVRKIGPKVEETAGRAEYLTRLKLQEKMGAPLETAKEEAEKKESERKVGGRISALEERMSGKEPETPRVTPETKPEAIETPAGETPTTTIPPKETPPTPPSEL</sequence>
<feature type="region of interest" description="Disordered" evidence="1">
    <location>
        <begin position="1214"/>
        <end position="1292"/>
    </location>
</feature>
<dbReference type="Proteomes" id="UP000177165">
    <property type="component" value="Unassembled WGS sequence"/>
</dbReference>
<dbReference type="STRING" id="1798540.A3B74_02080"/>